<evidence type="ECO:0000256" key="7">
    <source>
        <dbReference type="ARBA" id="ARBA00022806"/>
    </source>
</evidence>
<evidence type="ECO:0000256" key="10">
    <source>
        <dbReference type="SAM" id="MobiDB-lite"/>
    </source>
</evidence>
<dbReference type="InterPro" id="IPR054712">
    <property type="entry name" value="Cas3-like_dom"/>
</dbReference>
<keyword evidence="8" id="KW-0067">ATP-binding</keyword>
<dbReference type="GO" id="GO:0046872">
    <property type="term" value="F:metal ion binding"/>
    <property type="evidence" value="ECO:0007669"/>
    <property type="project" value="UniProtKB-KW"/>
</dbReference>
<dbReference type="GO" id="GO:0005524">
    <property type="term" value="F:ATP binding"/>
    <property type="evidence" value="ECO:0007669"/>
    <property type="project" value="UniProtKB-KW"/>
</dbReference>
<dbReference type="NCBIfam" id="TIGR01587">
    <property type="entry name" value="cas3_core"/>
    <property type="match status" value="1"/>
</dbReference>
<comment type="similarity">
    <text evidence="1">In the N-terminal section; belongs to the CRISPR-associated nuclease Cas3-HD family.</text>
</comment>
<evidence type="ECO:0000256" key="9">
    <source>
        <dbReference type="ARBA" id="ARBA00023118"/>
    </source>
</evidence>
<feature type="compositionally biased region" description="Basic and acidic residues" evidence="10">
    <location>
        <begin position="835"/>
        <end position="847"/>
    </location>
</feature>
<evidence type="ECO:0000256" key="3">
    <source>
        <dbReference type="ARBA" id="ARBA00022722"/>
    </source>
</evidence>
<gene>
    <name evidence="12" type="primary">cas3</name>
    <name evidence="12" type="ORF">G3I50_26555</name>
</gene>
<dbReference type="InterPro" id="IPR041372">
    <property type="entry name" value="Cas3_C"/>
</dbReference>
<keyword evidence="6" id="KW-0378">Hydrolase</keyword>
<dbReference type="EMBL" id="JAAGMP010001186">
    <property type="protein sequence ID" value="NEC21778.1"/>
    <property type="molecule type" value="Genomic_DNA"/>
</dbReference>
<dbReference type="GO" id="GO:0016787">
    <property type="term" value="F:hydrolase activity"/>
    <property type="evidence" value="ECO:0007669"/>
    <property type="project" value="UniProtKB-KW"/>
</dbReference>
<dbReference type="PROSITE" id="PS51643">
    <property type="entry name" value="HD_CAS3"/>
    <property type="match status" value="1"/>
</dbReference>
<keyword evidence="3" id="KW-0540">Nuclease</keyword>
<evidence type="ECO:0000259" key="11">
    <source>
        <dbReference type="PROSITE" id="PS51643"/>
    </source>
</evidence>
<dbReference type="GO" id="GO:0004518">
    <property type="term" value="F:nuclease activity"/>
    <property type="evidence" value="ECO:0007669"/>
    <property type="project" value="UniProtKB-KW"/>
</dbReference>
<proteinExistence type="inferred from homology"/>
<comment type="caution">
    <text evidence="12">The sequence shown here is derived from an EMBL/GenBank/DDBJ whole genome shotgun (WGS) entry which is preliminary data.</text>
</comment>
<dbReference type="GO" id="GO:0003724">
    <property type="term" value="F:RNA helicase activity"/>
    <property type="evidence" value="ECO:0007669"/>
    <property type="project" value="TreeGrafter"/>
</dbReference>
<keyword evidence="5" id="KW-0547">Nucleotide-binding</keyword>
<name>A0A7K3S2W9_9ACTN</name>
<feature type="domain" description="HD Cas3-type" evidence="11">
    <location>
        <begin position="60"/>
        <end position="264"/>
    </location>
</feature>
<organism evidence="12 13">
    <name type="scientific">Streptomyces parvus</name>
    <dbReference type="NCBI Taxonomy" id="66428"/>
    <lineage>
        <taxon>Bacteria</taxon>
        <taxon>Bacillati</taxon>
        <taxon>Actinomycetota</taxon>
        <taxon>Actinomycetes</taxon>
        <taxon>Kitasatosporales</taxon>
        <taxon>Streptomycetaceae</taxon>
        <taxon>Streptomyces</taxon>
    </lineage>
</organism>
<feature type="region of interest" description="Disordered" evidence="10">
    <location>
        <begin position="828"/>
        <end position="847"/>
    </location>
</feature>
<accession>A0A7K3S2W9</accession>
<comment type="similarity">
    <text evidence="2">In the central section; belongs to the CRISPR-associated helicase Cas3 family.</text>
</comment>
<dbReference type="GO" id="GO:0003723">
    <property type="term" value="F:RNA binding"/>
    <property type="evidence" value="ECO:0007669"/>
    <property type="project" value="TreeGrafter"/>
</dbReference>
<evidence type="ECO:0000256" key="8">
    <source>
        <dbReference type="ARBA" id="ARBA00022840"/>
    </source>
</evidence>
<dbReference type="Pfam" id="PF18019">
    <property type="entry name" value="Cas3_HD"/>
    <property type="match status" value="1"/>
</dbReference>
<dbReference type="InterPro" id="IPR006483">
    <property type="entry name" value="CRISPR-assoc_Cas3_HD"/>
</dbReference>
<keyword evidence="4" id="KW-0479">Metal-binding</keyword>
<evidence type="ECO:0000256" key="4">
    <source>
        <dbReference type="ARBA" id="ARBA00022723"/>
    </source>
</evidence>
<dbReference type="InterPro" id="IPR050547">
    <property type="entry name" value="DEAD_box_RNA_helicases"/>
</dbReference>
<reference evidence="12 13" key="1">
    <citation type="submission" date="2020-01" db="EMBL/GenBank/DDBJ databases">
        <title>Insect and environment-associated Actinomycetes.</title>
        <authorList>
            <person name="Currrie C."/>
            <person name="Chevrette M."/>
            <person name="Carlson C."/>
            <person name="Stubbendieck R."/>
            <person name="Wendt-Pienkowski E."/>
        </authorList>
    </citation>
    <scope>NUCLEOTIDE SEQUENCE [LARGE SCALE GENOMIC DNA]</scope>
    <source>
        <strain evidence="12 13">SID7590</strain>
    </source>
</reference>
<protein>
    <submittedName>
        <fullName evidence="12">CRISPR-associated helicase Cas3</fullName>
    </submittedName>
</protein>
<evidence type="ECO:0000256" key="1">
    <source>
        <dbReference type="ARBA" id="ARBA00006847"/>
    </source>
</evidence>
<evidence type="ECO:0000313" key="12">
    <source>
        <dbReference type="EMBL" id="NEC21778.1"/>
    </source>
</evidence>
<dbReference type="Gene3D" id="3.40.50.300">
    <property type="entry name" value="P-loop containing nucleotide triphosphate hydrolases"/>
    <property type="match status" value="2"/>
</dbReference>
<dbReference type="GO" id="GO:0051607">
    <property type="term" value="P:defense response to virus"/>
    <property type="evidence" value="ECO:0007669"/>
    <property type="project" value="UniProtKB-KW"/>
</dbReference>
<dbReference type="AlphaFoldDB" id="A0A7K3S2W9"/>
<dbReference type="Pfam" id="PF22590">
    <property type="entry name" value="Cas3-like_C_2"/>
    <property type="match status" value="1"/>
</dbReference>
<sequence>MLVGRSFSQVRVGCQWRPLRSGAFRPSAGSVVDLQQLNAHYEPPAVRALETLWGKSQERAGGTTNLLMAHLLDTAAVAELLWDGLLAGSTRSALEEIAGGPGLGRRMFAWLCGLHDCGKATPVHQRLWPEGADAVRRSGLTWVETAAVAGAKKQKRWRHDWAGGLIVRELLTSAHWDPEQVDWVWPLVAGHHGAFPSLRDVQEPKPAKGQLRGTGPWRQVQQAVLNVFTAELGFESLGDVQPTVVPSRALQLQLSGLVVMADWIASDERFFTGLDDLGRVSLDASRVRAASAWQAVGLQRGWGSLDLPGPEAFRDRFGYAPRPSQAMVVDAAHKMGGPGLMVIEAPMGEGKTEAAQAATEVLAARFGADGVFVGMPTQATSDPMFTRTRRWVGSIDPDLASRVVLLHGKRAFNNEWKALLENAGKSLDEAFRGVDEFGMGDDPYGVGSEVCGPQERNAPAEWFLGPKRGLLAPFVVGTVDQLLYAATRTRHVMLRMAGLAGKVVVLDEIHACDVYMSQFLAEALRWLGQAGVPVAVLSATLAPAQRQTLFDAYLAGAASQEEYRAEIPAPRGYPSVTTAWLPTSGSARFHVDATRSWREDLDMAVRVVPEKVPGARCTREERERLQVEADSGVGDLLASELADGGTALVIRNSVARAQSLYGELRERFPDDEVRLLHARFTVSRRADLTEESLRLLGPDVPRSRGRRLILVATQLAEQSFDVDADLLITDLAPVDLLLQRMGRLHRHEKTWRPDRLRAPQVFVTGFEPRAGREPAFTFSGEMIYGRHLLLRTAAVLPGAGEKWSVPVDVPTLVEKVYDADMPLLPESWQPAGDVAGREQGDRDRARAEEARQFLLSPQGDHERRTLAGLHYGGSSTGSDEGSLQAAVRDGDQSVEVVLVVRDGEDSVYRTLAGRNLSVNGDVSADVLDEVLGSAVRLPSKYTESALKLSPLPGWYGHPWLRRSRALVLDASRTACLGEFTVSYDDEFGLRQIKTPTDPGTC</sequence>
<dbReference type="CDD" id="cd17930">
    <property type="entry name" value="DEXHc_cas3"/>
    <property type="match status" value="1"/>
</dbReference>
<dbReference type="InterPro" id="IPR006474">
    <property type="entry name" value="Helicase_Cas3_CRISPR-ass_core"/>
</dbReference>
<dbReference type="SUPFAM" id="SSF52540">
    <property type="entry name" value="P-loop containing nucleoside triphosphate hydrolases"/>
    <property type="match status" value="1"/>
</dbReference>
<dbReference type="SUPFAM" id="SSF109604">
    <property type="entry name" value="HD-domain/PDEase-like"/>
    <property type="match status" value="1"/>
</dbReference>
<dbReference type="InterPro" id="IPR038257">
    <property type="entry name" value="CRISPR-assoc_Cas3_HD_sf"/>
</dbReference>
<dbReference type="SMART" id="SM00490">
    <property type="entry name" value="HELICc"/>
    <property type="match status" value="1"/>
</dbReference>
<dbReference type="Pfam" id="PF18395">
    <property type="entry name" value="Cas3_C"/>
    <property type="match status" value="1"/>
</dbReference>
<keyword evidence="9" id="KW-0051">Antiviral defense</keyword>
<dbReference type="InterPro" id="IPR027417">
    <property type="entry name" value="P-loop_NTPase"/>
</dbReference>
<dbReference type="PANTHER" id="PTHR47963:SF9">
    <property type="entry name" value="CRISPR-ASSOCIATED ENDONUCLEASE_HELICASE CAS3"/>
    <property type="match status" value="1"/>
</dbReference>
<dbReference type="InterPro" id="IPR001650">
    <property type="entry name" value="Helicase_C-like"/>
</dbReference>
<evidence type="ECO:0000313" key="13">
    <source>
        <dbReference type="Proteomes" id="UP000469670"/>
    </source>
</evidence>
<evidence type="ECO:0000256" key="5">
    <source>
        <dbReference type="ARBA" id="ARBA00022741"/>
    </source>
</evidence>
<dbReference type="CDD" id="cd09641">
    <property type="entry name" value="Cas3''_I"/>
    <property type="match status" value="1"/>
</dbReference>
<keyword evidence="7" id="KW-0347">Helicase</keyword>
<dbReference type="Gene3D" id="1.10.3210.30">
    <property type="match status" value="1"/>
</dbReference>
<dbReference type="PANTHER" id="PTHR47963">
    <property type="entry name" value="DEAD-BOX ATP-DEPENDENT RNA HELICASE 47, MITOCHONDRIAL"/>
    <property type="match status" value="1"/>
</dbReference>
<evidence type="ECO:0000256" key="2">
    <source>
        <dbReference type="ARBA" id="ARBA00009046"/>
    </source>
</evidence>
<dbReference type="NCBIfam" id="TIGR01596">
    <property type="entry name" value="cas3_HD"/>
    <property type="match status" value="1"/>
</dbReference>
<evidence type="ECO:0000256" key="6">
    <source>
        <dbReference type="ARBA" id="ARBA00022801"/>
    </source>
</evidence>
<dbReference type="Proteomes" id="UP000469670">
    <property type="component" value="Unassembled WGS sequence"/>
</dbReference>